<dbReference type="OrthoDB" id="9811959at2"/>
<name>A0A0A2MLH1_9FLAO</name>
<dbReference type="CDD" id="cd16377">
    <property type="entry name" value="23S_rRNA_IVP_like"/>
    <property type="match status" value="1"/>
</dbReference>
<dbReference type="NCBIfam" id="TIGR02436">
    <property type="entry name" value="four helix bundle protein"/>
    <property type="match status" value="1"/>
</dbReference>
<reference evidence="1 2" key="1">
    <citation type="submission" date="2013-09" db="EMBL/GenBank/DDBJ databases">
        <authorList>
            <person name="Zeng Z."/>
            <person name="Chen C."/>
        </authorList>
    </citation>
    <scope>NUCLEOTIDE SEQUENCE [LARGE SCALE GENOMIC DNA]</scope>
    <source>
        <strain evidence="1 2">WB 4.1-42</strain>
    </source>
</reference>
<keyword evidence="1" id="KW-0689">Ribosomal protein</keyword>
<protein>
    <submittedName>
        <fullName evidence="1">30S ribosomal protein S23</fullName>
    </submittedName>
</protein>
<evidence type="ECO:0000313" key="2">
    <source>
        <dbReference type="Proteomes" id="UP000030111"/>
    </source>
</evidence>
<dbReference type="Gene3D" id="1.20.1440.60">
    <property type="entry name" value="23S rRNA-intervening sequence"/>
    <property type="match status" value="1"/>
</dbReference>
<gene>
    <name evidence="1" type="ORF">Q766_12665</name>
</gene>
<dbReference type="eggNOG" id="COG0399">
    <property type="taxonomic scope" value="Bacteria"/>
</dbReference>
<dbReference type="InterPro" id="IPR012657">
    <property type="entry name" value="23S_rRNA-intervening_sequence"/>
</dbReference>
<dbReference type="PANTHER" id="PTHR38471:SF2">
    <property type="entry name" value="FOUR HELIX BUNDLE PROTEIN"/>
    <property type="match status" value="1"/>
</dbReference>
<keyword evidence="1" id="KW-0687">Ribonucleoprotein</keyword>
<dbReference type="Proteomes" id="UP000030111">
    <property type="component" value="Unassembled WGS sequence"/>
</dbReference>
<dbReference type="InterPro" id="IPR036583">
    <property type="entry name" value="23S_rRNA_IVS_sf"/>
</dbReference>
<dbReference type="STRING" id="1121898.GCA_000422725_01220"/>
<dbReference type="AlphaFoldDB" id="A0A0A2MLH1"/>
<dbReference type="PANTHER" id="PTHR38471">
    <property type="entry name" value="FOUR HELIX BUNDLE PROTEIN"/>
    <property type="match status" value="1"/>
</dbReference>
<organism evidence="1 2">
    <name type="scientific">Flavobacterium subsaxonicum WB 4.1-42 = DSM 21790</name>
    <dbReference type="NCBI Taxonomy" id="1121898"/>
    <lineage>
        <taxon>Bacteria</taxon>
        <taxon>Pseudomonadati</taxon>
        <taxon>Bacteroidota</taxon>
        <taxon>Flavobacteriia</taxon>
        <taxon>Flavobacteriales</taxon>
        <taxon>Flavobacteriaceae</taxon>
        <taxon>Flavobacterium</taxon>
    </lineage>
</organism>
<dbReference type="Pfam" id="PF05635">
    <property type="entry name" value="23S_rRNA_IVP"/>
    <property type="match status" value="1"/>
</dbReference>
<accession>A0A0A2MLH1</accession>
<dbReference type="RefSeq" id="WP_026990121.1">
    <property type="nucleotide sequence ID" value="NZ_AUGP01000017.1"/>
</dbReference>
<keyword evidence="2" id="KW-1185">Reference proteome</keyword>
<proteinExistence type="predicted"/>
<dbReference type="SUPFAM" id="SSF158446">
    <property type="entry name" value="IVS-encoded protein-like"/>
    <property type="match status" value="1"/>
</dbReference>
<dbReference type="EMBL" id="JRLY01000010">
    <property type="protein sequence ID" value="KGO92318.1"/>
    <property type="molecule type" value="Genomic_DNA"/>
</dbReference>
<sequence length="125" mass="14310">MHKVEDLKVWQKSIVLAKQVYKIVADLPSDEKYSLSSQIKRCAVSVASNIAEGAGRNINKEFKHFLSIANGSCYELQTQLILTYELNLIEKYKIDELLPLITEIQKMNYSFQKSLQDVSILNTKI</sequence>
<evidence type="ECO:0000313" key="1">
    <source>
        <dbReference type="EMBL" id="KGO92318.1"/>
    </source>
</evidence>
<comment type="caution">
    <text evidence="1">The sequence shown here is derived from an EMBL/GenBank/DDBJ whole genome shotgun (WGS) entry which is preliminary data.</text>
</comment>
<dbReference type="GO" id="GO:0005840">
    <property type="term" value="C:ribosome"/>
    <property type="evidence" value="ECO:0007669"/>
    <property type="project" value="UniProtKB-KW"/>
</dbReference>